<comment type="caution">
    <text evidence="1">The sequence shown here is derived from an EMBL/GenBank/DDBJ whole genome shotgun (WGS) entry which is preliminary data.</text>
</comment>
<organism evidence="1 2">
    <name type="scientific">Symbiobacterium thermophilum</name>
    <dbReference type="NCBI Taxonomy" id="2734"/>
    <lineage>
        <taxon>Bacteria</taxon>
        <taxon>Bacillati</taxon>
        <taxon>Bacillota</taxon>
        <taxon>Clostridia</taxon>
        <taxon>Eubacteriales</taxon>
        <taxon>Symbiobacteriaceae</taxon>
        <taxon>Symbiobacterium</taxon>
    </lineage>
</organism>
<dbReference type="RefSeq" id="WP_273381292.1">
    <property type="nucleotide sequence ID" value="NZ_PIUK01000272.1"/>
</dbReference>
<reference evidence="1" key="1">
    <citation type="submission" date="2017-11" db="EMBL/GenBank/DDBJ databases">
        <title>Three new genomes from thermophilic consortium.</title>
        <authorList>
            <person name="Quaggio R."/>
            <person name="Amgarten D."/>
            <person name="Setubal J.C."/>
        </authorList>
    </citation>
    <scope>NUCLEOTIDE SEQUENCE</scope>
    <source>
        <strain evidence="1">ZCTH01-B2</strain>
    </source>
</reference>
<sequence>MGFWASLRSWFRAVEAETKNGQEVKAEAGKRSEWVSSSGKSDFTRWFEPKNVFASMTADKLASSETVFAAISLLSNAMASLPLKLYRDYEPIRSPLADLMANEPNPNMTSFDFIRTLETHRNSHGRAYAVKEYDDRFQVRALWILDPTKVTPVIEKSTQELWYEIQGDKGRYYVHNSDIIHVKHIHASGHEGINPLKVLQNTMEFDSEVRQFSLDTMDGAIKASFLLKMATHLSEEKKKQILENFRQFYRENGGVIIQEAGVTIDPIKREFIDTKVFEAERITVRRVATVYNLPVHMLGETEGMN</sequence>
<dbReference type="Proteomes" id="UP000732377">
    <property type="component" value="Unassembled WGS sequence"/>
</dbReference>
<name>A0A953I6H1_SYMTR</name>
<protein>
    <submittedName>
        <fullName evidence="1">Phage portal protein</fullName>
    </submittedName>
</protein>
<dbReference type="AlphaFoldDB" id="A0A953I6H1"/>
<dbReference type="EMBL" id="PIUK01000272">
    <property type="protein sequence ID" value="MBY6277891.1"/>
    <property type="molecule type" value="Genomic_DNA"/>
</dbReference>
<proteinExistence type="predicted"/>
<evidence type="ECO:0000313" key="2">
    <source>
        <dbReference type="Proteomes" id="UP000732377"/>
    </source>
</evidence>
<dbReference type="NCBIfam" id="TIGR01537">
    <property type="entry name" value="portal_HK97"/>
    <property type="match status" value="1"/>
</dbReference>
<dbReference type="InterPro" id="IPR006944">
    <property type="entry name" value="Phage/GTA_portal"/>
</dbReference>
<dbReference type="Pfam" id="PF04860">
    <property type="entry name" value="Phage_portal"/>
    <property type="match status" value="1"/>
</dbReference>
<accession>A0A953I6H1</accession>
<gene>
    <name evidence="1" type="ORF">CWE10_17190</name>
</gene>
<evidence type="ECO:0000313" key="1">
    <source>
        <dbReference type="EMBL" id="MBY6277891.1"/>
    </source>
</evidence>
<feature type="non-terminal residue" evidence="1">
    <location>
        <position position="305"/>
    </location>
</feature>
<dbReference type="InterPro" id="IPR006427">
    <property type="entry name" value="Portal_HK97"/>
</dbReference>